<dbReference type="Gene3D" id="3.40.50.1820">
    <property type="entry name" value="alpha/beta hydrolase"/>
    <property type="match status" value="1"/>
</dbReference>
<protein>
    <submittedName>
        <fullName evidence="4">Dipeptidyl-peptidase-4</fullName>
    </submittedName>
</protein>
<dbReference type="PANTHER" id="PTHR11731:SF193">
    <property type="entry name" value="DIPEPTIDYL PEPTIDASE 9"/>
    <property type="match status" value="1"/>
</dbReference>
<dbReference type="GO" id="GO:0008236">
    <property type="term" value="F:serine-type peptidase activity"/>
    <property type="evidence" value="ECO:0007669"/>
    <property type="project" value="InterPro"/>
</dbReference>
<dbReference type="Gene3D" id="2.140.10.30">
    <property type="entry name" value="Dipeptidylpeptidase IV, N-terminal domain"/>
    <property type="match status" value="1"/>
</dbReference>
<dbReference type="SUPFAM" id="SSF82171">
    <property type="entry name" value="DPP6 N-terminal domain-like"/>
    <property type="match status" value="1"/>
</dbReference>
<dbReference type="EMBL" id="PVTE01000008">
    <property type="protein sequence ID" value="PRY39124.1"/>
    <property type="molecule type" value="Genomic_DNA"/>
</dbReference>
<feature type="chain" id="PRO_5015566690" evidence="1">
    <location>
        <begin position="25"/>
        <end position="732"/>
    </location>
</feature>
<organism evidence="4 5">
    <name type="scientific">Spirosoma oryzae</name>
    <dbReference type="NCBI Taxonomy" id="1469603"/>
    <lineage>
        <taxon>Bacteria</taxon>
        <taxon>Pseudomonadati</taxon>
        <taxon>Bacteroidota</taxon>
        <taxon>Cytophagia</taxon>
        <taxon>Cytophagales</taxon>
        <taxon>Cytophagaceae</taxon>
        <taxon>Spirosoma</taxon>
    </lineage>
</organism>
<accession>A0A2T0T0E3</accession>
<reference evidence="4 5" key="1">
    <citation type="submission" date="2018-03" db="EMBL/GenBank/DDBJ databases">
        <title>Genomic Encyclopedia of Archaeal and Bacterial Type Strains, Phase II (KMG-II): from individual species to whole genera.</title>
        <authorList>
            <person name="Goeker M."/>
        </authorList>
    </citation>
    <scope>NUCLEOTIDE SEQUENCE [LARGE SCALE GENOMIC DNA]</scope>
    <source>
        <strain evidence="4 5">DSM 28354</strain>
    </source>
</reference>
<dbReference type="PANTHER" id="PTHR11731">
    <property type="entry name" value="PROTEASE FAMILY S9B,C DIPEPTIDYL-PEPTIDASE IV-RELATED"/>
    <property type="match status" value="1"/>
</dbReference>
<feature type="signal peptide" evidence="1">
    <location>
        <begin position="1"/>
        <end position="24"/>
    </location>
</feature>
<dbReference type="InterPro" id="IPR002469">
    <property type="entry name" value="Peptidase_S9B_N"/>
</dbReference>
<dbReference type="Proteomes" id="UP000238375">
    <property type="component" value="Unassembled WGS sequence"/>
</dbReference>
<feature type="domain" description="Peptidase S9 prolyl oligopeptidase catalytic" evidence="2">
    <location>
        <begin position="533"/>
        <end position="725"/>
    </location>
</feature>
<sequence>MTNPFRQTRFVAAALLLTTLTAQAQIPGRQPHWTPDGNTLLTAEPGMISRNDMRTGQKTPFLSGTPLKQPGTDRPLQITDFALSADTNTVLVYTNTARVWRYNTRGDYYLLDRKTGQLRQVGKDRPAQSLMFAKLSPDGKLVAYVSEHNLFVEDVATGRVTPLTTDGTNRLINGTFDWVYEEEFGCRDGFRWSPDSKQIAYWQVDASKIRDYLMLNTTDSVYSYVIPVEYPKVGQDPSPTRAGIVSVTGGPTRWLAIPGDSRQHYLTRMEWFPNGSSVILEQLNRKQNQSKVFVCNPTTGAANPIHTETSTTWIDSKARWNDGDPSGWEWLDGGKSFLWVSEKDGWRHIYRISADGKQETLLTPGNYDIASVELVDEPGKQVYFVASPDQPLQRYLYRTRLDGKGKATRVTPMGLAGTHTYTLSPGGKLALHGFSSYQTPPAREWINLPAHTPVNAQSSIAANAKPIDKSNVRFFTLTTDDNVTLNGWMARPADFDSTKKYPVVFYVYGEPAGSTVDDVFSVGTNRLFEGDITKAGYIYVALDNRGTPNLKGTAWRKSIYRQIGRLNVRDQAMGARKLLSQHAYLDSSRVAVWGWSGGGSTTLHLLFQYPDIYKTGIAIAAVGNQLFYDNIYQERYMGLPQENLEDFVAGSPITYAKNLRGNLLYIHGTGDDNVHYDNAEVLINELVKYNKQFQIMPYPNRSHGISEGPGTNQHLRTLYTNYLKQHCPPGAR</sequence>
<dbReference type="SUPFAM" id="SSF53474">
    <property type="entry name" value="alpha/beta-Hydrolases"/>
    <property type="match status" value="1"/>
</dbReference>
<dbReference type="Pfam" id="PF00930">
    <property type="entry name" value="DPPIV_N"/>
    <property type="match status" value="1"/>
</dbReference>
<proteinExistence type="predicted"/>
<gene>
    <name evidence="4" type="ORF">CLV58_10813</name>
</gene>
<evidence type="ECO:0000259" key="2">
    <source>
        <dbReference type="Pfam" id="PF00326"/>
    </source>
</evidence>
<keyword evidence="5" id="KW-1185">Reference proteome</keyword>
<evidence type="ECO:0000259" key="3">
    <source>
        <dbReference type="Pfam" id="PF00930"/>
    </source>
</evidence>
<evidence type="ECO:0000313" key="4">
    <source>
        <dbReference type="EMBL" id="PRY39124.1"/>
    </source>
</evidence>
<dbReference type="InterPro" id="IPR050278">
    <property type="entry name" value="Serine_Prot_S9B/DPPIV"/>
</dbReference>
<dbReference type="AlphaFoldDB" id="A0A2T0T0E3"/>
<dbReference type="InterPro" id="IPR029058">
    <property type="entry name" value="AB_hydrolase_fold"/>
</dbReference>
<dbReference type="Pfam" id="PF00326">
    <property type="entry name" value="Peptidase_S9"/>
    <property type="match status" value="1"/>
</dbReference>
<evidence type="ECO:0000256" key="1">
    <source>
        <dbReference type="SAM" id="SignalP"/>
    </source>
</evidence>
<dbReference type="InterPro" id="IPR001375">
    <property type="entry name" value="Peptidase_S9_cat"/>
</dbReference>
<dbReference type="GO" id="GO:0008239">
    <property type="term" value="F:dipeptidyl-peptidase activity"/>
    <property type="evidence" value="ECO:0007669"/>
    <property type="project" value="TreeGrafter"/>
</dbReference>
<feature type="domain" description="Dipeptidylpeptidase IV N-terminal" evidence="3">
    <location>
        <begin position="84"/>
        <end position="441"/>
    </location>
</feature>
<dbReference type="GO" id="GO:0006508">
    <property type="term" value="P:proteolysis"/>
    <property type="evidence" value="ECO:0007669"/>
    <property type="project" value="InterPro"/>
</dbReference>
<evidence type="ECO:0000313" key="5">
    <source>
        <dbReference type="Proteomes" id="UP000238375"/>
    </source>
</evidence>
<keyword evidence="1" id="KW-0732">Signal</keyword>
<name>A0A2T0T0E3_9BACT</name>
<comment type="caution">
    <text evidence="4">The sequence shown here is derived from an EMBL/GenBank/DDBJ whole genome shotgun (WGS) entry which is preliminary data.</text>
</comment>